<dbReference type="STRING" id="476652.DEAC_c18290"/>
<evidence type="ECO:0000256" key="1">
    <source>
        <dbReference type="SAM" id="Coils"/>
    </source>
</evidence>
<dbReference type="AlphaFoldDB" id="A0A0J1FSG8"/>
<dbReference type="RefSeq" id="WP_047809683.1">
    <property type="nucleotide sequence ID" value="NZ_LDZY01000005.1"/>
</dbReference>
<reference evidence="2 3" key="1">
    <citation type="submission" date="2015-06" db="EMBL/GenBank/DDBJ databases">
        <title>Draft genome of the moderately acidophilic sulfate reducer Candidatus Desulfosporosinus acididurans strain M1.</title>
        <authorList>
            <person name="Poehlein A."/>
            <person name="Petzsch P."/>
            <person name="Johnson B.D."/>
            <person name="Schloemann M."/>
            <person name="Daniel R."/>
            <person name="Muehling M."/>
        </authorList>
    </citation>
    <scope>NUCLEOTIDE SEQUENCE [LARGE SCALE GENOMIC DNA]</scope>
    <source>
        <strain evidence="2 3">M1</strain>
    </source>
</reference>
<proteinExistence type="predicted"/>
<comment type="caution">
    <text evidence="2">The sequence shown here is derived from an EMBL/GenBank/DDBJ whole genome shotgun (WGS) entry which is preliminary data.</text>
</comment>
<feature type="coiled-coil region" evidence="1">
    <location>
        <begin position="18"/>
        <end position="109"/>
    </location>
</feature>
<evidence type="ECO:0000313" key="2">
    <source>
        <dbReference type="EMBL" id="KLU66430.1"/>
    </source>
</evidence>
<keyword evidence="1" id="KW-0175">Coiled coil</keyword>
<name>A0A0J1FSG8_9FIRM</name>
<evidence type="ECO:0000313" key="3">
    <source>
        <dbReference type="Proteomes" id="UP000036356"/>
    </source>
</evidence>
<protein>
    <submittedName>
        <fullName evidence="2">Uncharacterized protein</fullName>
    </submittedName>
</protein>
<accession>A0A0J1FSG8</accession>
<keyword evidence="3" id="KW-1185">Reference proteome</keyword>
<gene>
    <name evidence="2" type="ORF">DEAC_c18290</name>
</gene>
<dbReference type="EMBL" id="LDZY01000005">
    <property type="protein sequence ID" value="KLU66430.1"/>
    <property type="molecule type" value="Genomic_DNA"/>
</dbReference>
<sequence>MTLSFRRSIKGYDPKSVESEISNIIREFQQELDRLNQELLLKTQQIESLKADIQKINKDLNPKVAKEKEISQRLLDSLLKGAEKVMISIKNAEKKETELSEKVNQRKRELLRLQNTTGKMNNDFLTTASRYGSILNWGKEGEIHVKD</sequence>
<organism evidence="2 3">
    <name type="scientific">Desulfosporosinus acididurans</name>
    <dbReference type="NCBI Taxonomy" id="476652"/>
    <lineage>
        <taxon>Bacteria</taxon>
        <taxon>Bacillati</taxon>
        <taxon>Bacillota</taxon>
        <taxon>Clostridia</taxon>
        <taxon>Eubacteriales</taxon>
        <taxon>Desulfitobacteriaceae</taxon>
        <taxon>Desulfosporosinus</taxon>
    </lineage>
</organism>
<dbReference type="PATRIC" id="fig|476652.3.peg.1891"/>
<dbReference type="Proteomes" id="UP000036356">
    <property type="component" value="Unassembled WGS sequence"/>
</dbReference>